<dbReference type="PANTHER" id="PTHR28002:SF1">
    <property type="entry name" value="MIOREX COMPLEX COMPONENT 11"/>
    <property type="match status" value="1"/>
</dbReference>
<dbReference type="EMBL" id="JAPWDQ010000001">
    <property type="protein sequence ID" value="KAJ5495257.1"/>
    <property type="molecule type" value="Genomic_DNA"/>
</dbReference>
<organism evidence="2 3">
    <name type="scientific">Penicillium diatomitis</name>
    <dbReference type="NCBI Taxonomy" id="2819901"/>
    <lineage>
        <taxon>Eukaryota</taxon>
        <taxon>Fungi</taxon>
        <taxon>Dikarya</taxon>
        <taxon>Ascomycota</taxon>
        <taxon>Pezizomycotina</taxon>
        <taxon>Eurotiomycetes</taxon>
        <taxon>Eurotiomycetidae</taxon>
        <taxon>Eurotiales</taxon>
        <taxon>Aspergillaceae</taxon>
        <taxon>Penicillium</taxon>
    </lineage>
</organism>
<proteinExistence type="predicted"/>
<name>A0A9W9XLJ5_9EURO</name>
<gene>
    <name evidence="2" type="ORF">N7539_000373</name>
</gene>
<dbReference type="PANTHER" id="PTHR28002">
    <property type="entry name" value="MIOREX COMPLEX COMPONENT 11"/>
    <property type="match status" value="1"/>
</dbReference>
<evidence type="ECO:0000313" key="2">
    <source>
        <dbReference type="EMBL" id="KAJ5495257.1"/>
    </source>
</evidence>
<dbReference type="AlphaFoldDB" id="A0A9W9XLJ5"/>
<dbReference type="GeneID" id="81620226"/>
<protein>
    <submittedName>
        <fullName evidence="2">Uncharacterized protein</fullName>
    </submittedName>
</protein>
<dbReference type="InterPro" id="IPR018811">
    <property type="entry name" value="MRX11"/>
</dbReference>
<dbReference type="RefSeq" id="XP_056794270.1">
    <property type="nucleotide sequence ID" value="XM_056929977.1"/>
</dbReference>
<sequence length="216" mass="24300">MSTQRPLARAHMLRAIRTHTVRSSGRVSRRSLATPAHPPPAPKSVPPHSKDTQSYLRRLNERLPRFLRRYTTPLLGAPVTHVTSFLILHEITAIVPLFGLVAAFHYSAWMPDLRSESESGESSAFDQGVRRFGRWLGKKGWIEESDVKTVAEHEVTGITLREHAGVRLLLEFATAYAMTKALLPLRIAASAWATPWFARSVLTPTTNMARRLFSRN</sequence>
<reference evidence="2" key="1">
    <citation type="submission" date="2022-12" db="EMBL/GenBank/DDBJ databases">
        <authorList>
            <person name="Petersen C."/>
        </authorList>
    </citation>
    <scope>NUCLEOTIDE SEQUENCE</scope>
    <source>
        <strain evidence="2">IBT 30728</strain>
    </source>
</reference>
<comment type="caution">
    <text evidence="2">The sequence shown here is derived from an EMBL/GenBank/DDBJ whole genome shotgun (WGS) entry which is preliminary data.</text>
</comment>
<accession>A0A9W9XLJ5</accession>
<evidence type="ECO:0000256" key="1">
    <source>
        <dbReference type="SAM" id="MobiDB-lite"/>
    </source>
</evidence>
<feature type="region of interest" description="Disordered" evidence="1">
    <location>
        <begin position="20"/>
        <end position="53"/>
    </location>
</feature>
<evidence type="ECO:0000313" key="3">
    <source>
        <dbReference type="Proteomes" id="UP001148312"/>
    </source>
</evidence>
<dbReference type="Proteomes" id="UP001148312">
    <property type="component" value="Unassembled WGS sequence"/>
</dbReference>
<feature type="compositionally biased region" description="Pro residues" evidence="1">
    <location>
        <begin position="36"/>
        <end position="45"/>
    </location>
</feature>
<keyword evidence="3" id="KW-1185">Reference proteome</keyword>
<dbReference type="GO" id="GO:0005739">
    <property type="term" value="C:mitochondrion"/>
    <property type="evidence" value="ECO:0007669"/>
    <property type="project" value="TreeGrafter"/>
</dbReference>
<reference evidence="2" key="2">
    <citation type="journal article" date="2023" name="IMA Fungus">
        <title>Comparative genomic study of the Penicillium genus elucidates a diverse pangenome and 15 lateral gene transfer events.</title>
        <authorList>
            <person name="Petersen C."/>
            <person name="Sorensen T."/>
            <person name="Nielsen M.R."/>
            <person name="Sondergaard T.E."/>
            <person name="Sorensen J.L."/>
            <person name="Fitzpatrick D.A."/>
            <person name="Frisvad J.C."/>
            <person name="Nielsen K.L."/>
        </authorList>
    </citation>
    <scope>NUCLEOTIDE SEQUENCE</scope>
    <source>
        <strain evidence="2">IBT 30728</strain>
    </source>
</reference>
<dbReference type="Pfam" id="PF10306">
    <property type="entry name" value="FLILHELTA"/>
    <property type="match status" value="1"/>
</dbReference>